<dbReference type="InterPro" id="IPR029058">
    <property type="entry name" value="AB_hydrolase_fold"/>
</dbReference>
<sequence>MTAAHEAWEPRRWAHNGAVRLAFDRYLPERGGDPLLIATGLGANRHWLPDGFCEQLTEHGFAVARYDQRDGGESTHLPPTAVRNPIEALLTRRGATYTAEDMADDAIAVLDELGWRSAHMLGVSLGGAVVQRVALRHPDRVRTLTSADAVPGDVTGLRTLRYIRLRTLAQFARVKFPDTRAGAIEAGVTVAKLLTSPRREFDEAAVRARLEADPDSGIHDAEAQSRQIGAQWSGPAITEITRPTLVVHGADDPLIKPGAARAIASRIPGSRLLLLPEMGHELPEHAWKPLAAAIRELADRHPR</sequence>
<proteinExistence type="predicted"/>
<dbReference type="InterPro" id="IPR000073">
    <property type="entry name" value="AB_hydrolase_1"/>
</dbReference>
<name>A0ABW7W9A2_9NOCA</name>
<evidence type="ECO:0000313" key="2">
    <source>
        <dbReference type="EMBL" id="MFI2233927.1"/>
    </source>
</evidence>
<dbReference type="GO" id="GO:0016787">
    <property type="term" value="F:hydrolase activity"/>
    <property type="evidence" value="ECO:0007669"/>
    <property type="project" value="UniProtKB-KW"/>
</dbReference>
<reference evidence="2 3" key="1">
    <citation type="submission" date="2024-10" db="EMBL/GenBank/DDBJ databases">
        <title>The Natural Products Discovery Center: Release of the First 8490 Sequenced Strains for Exploring Actinobacteria Biosynthetic Diversity.</title>
        <authorList>
            <person name="Kalkreuter E."/>
            <person name="Kautsar S.A."/>
            <person name="Yang D."/>
            <person name="Bader C.D."/>
            <person name="Teijaro C.N."/>
            <person name="Fluegel L."/>
            <person name="Davis C.M."/>
            <person name="Simpson J.R."/>
            <person name="Lauterbach L."/>
            <person name="Steele A.D."/>
            <person name="Gui C."/>
            <person name="Meng S."/>
            <person name="Li G."/>
            <person name="Viehrig K."/>
            <person name="Ye F."/>
            <person name="Su P."/>
            <person name="Kiefer A.F."/>
            <person name="Nichols A."/>
            <person name="Cepeda A.J."/>
            <person name="Yan W."/>
            <person name="Fan B."/>
            <person name="Jiang Y."/>
            <person name="Adhikari A."/>
            <person name="Zheng C.-J."/>
            <person name="Schuster L."/>
            <person name="Cowan T.M."/>
            <person name="Smanski M.J."/>
            <person name="Chevrette M.G."/>
            <person name="De Carvalho L.P.S."/>
            <person name="Shen B."/>
        </authorList>
    </citation>
    <scope>NUCLEOTIDE SEQUENCE [LARGE SCALE GENOMIC DNA]</scope>
    <source>
        <strain evidence="2 3">NPDC019377</strain>
    </source>
</reference>
<dbReference type="Proteomes" id="UP001611494">
    <property type="component" value="Unassembled WGS sequence"/>
</dbReference>
<gene>
    <name evidence="2" type="ORF">ACH49Z_29165</name>
</gene>
<dbReference type="Gene3D" id="3.40.50.1820">
    <property type="entry name" value="alpha/beta hydrolase"/>
    <property type="match status" value="1"/>
</dbReference>
<protein>
    <submittedName>
        <fullName evidence="2">Alpha/beta fold hydrolase</fullName>
    </submittedName>
</protein>
<evidence type="ECO:0000259" key="1">
    <source>
        <dbReference type="Pfam" id="PF00561"/>
    </source>
</evidence>
<evidence type="ECO:0000313" key="3">
    <source>
        <dbReference type="Proteomes" id="UP001611494"/>
    </source>
</evidence>
<dbReference type="PRINTS" id="PR00111">
    <property type="entry name" value="ABHYDROLASE"/>
</dbReference>
<comment type="caution">
    <text evidence="2">The sequence shown here is derived from an EMBL/GenBank/DDBJ whole genome shotgun (WGS) entry which is preliminary data.</text>
</comment>
<dbReference type="PANTHER" id="PTHR43433">
    <property type="entry name" value="HYDROLASE, ALPHA/BETA FOLD FAMILY PROTEIN"/>
    <property type="match status" value="1"/>
</dbReference>
<dbReference type="InterPro" id="IPR050471">
    <property type="entry name" value="AB_hydrolase"/>
</dbReference>
<dbReference type="Pfam" id="PF00561">
    <property type="entry name" value="Abhydrolase_1"/>
    <property type="match status" value="1"/>
</dbReference>
<keyword evidence="3" id="KW-1185">Reference proteome</keyword>
<dbReference type="RefSeq" id="WP_397066421.1">
    <property type="nucleotide sequence ID" value="NZ_JBIRYL010000018.1"/>
</dbReference>
<organism evidence="2 3">
    <name type="scientific">Nocardia testacea</name>
    <dbReference type="NCBI Taxonomy" id="248551"/>
    <lineage>
        <taxon>Bacteria</taxon>
        <taxon>Bacillati</taxon>
        <taxon>Actinomycetota</taxon>
        <taxon>Actinomycetes</taxon>
        <taxon>Mycobacteriales</taxon>
        <taxon>Nocardiaceae</taxon>
        <taxon>Nocardia</taxon>
    </lineage>
</organism>
<accession>A0ABW7W9A2</accession>
<feature type="domain" description="AB hydrolase-1" evidence="1">
    <location>
        <begin position="34"/>
        <end position="282"/>
    </location>
</feature>
<keyword evidence="2" id="KW-0378">Hydrolase</keyword>
<dbReference type="EMBL" id="JBIRYL010000018">
    <property type="protein sequence ID" value="MFI2233927.1"/>
    <property type="molecule type" value="Genomic_DNA"/>
</dbReference>
<dbReference type="PANTHER" id="PTHR43433:SF5">
    <property type="entry name" value="AB HYDROLASE-1 DOMAIN-CONTAINING PROTEIN"/>
    <property type="match status" value="1"/>
</dbReference>
<dbReference type="SUPFAM" id="SSF53474">
    <property type="entry name" value="alpha/beta-Hydrolases"/>
    <property type="match status" value="1"/>
</dbReference>